<name>A0ABD3SBT0_9STRA</name>
<feature type="region of interest" description="Disordered" evidence="1">
    <location>
        <begin position="118"/>
        <end position="138"/>
    </location>
</feature>
<evidence type="ECO:0000313" key="3">
    <source>
        <dbReference type="Proteomes" id="UP001530377"/>
    </source>
</evidence>
<dbReference type="AlphaFoldDB" id="A0ABD3SBT0"/>
<feature type="region of interest" description="Disordered" evidence="1">
    <location>
        <begin position="352"/>
        <end position="372"/>
    </location>
</feature>
<dbReference type="Gene3D" id="2.115.10.20">
    <property type="entry name" value="Glycosyl hydrolase domain, family 43"/>
    <property type="match status" value="2"/>
</dbReference>
<dbReference type="PANTHER" id="PTHR35279">
    <property type="match status" value="1"/>
</dbReference>
<gene>
    <name evidence="2" type="ORF">ACHAXA_002975</name>
</gene>
<evidence type="ECO:0000313" key="2">
    <source>
        <dbReference type="EMBL" id="KAL3821989.1"/>
    </source>
</evidence>
<dbReference type="Proteomes" id="UP001530377">
    <property type="component" value="Unassembled WGS sequence"/>
</dbReference>
<reference evidence="2 3" key="1">
    <citation type="submission" date="2024-10" db="EMBL/GenBank/DDBJ databases">
        <title>Updated reference genomes for cyclostephanoid diatoms.</title>
        <authorList>
            <person name="Roberts W.R."/>
            <person name="Alverson A.J."/>
        </authorList>
    </citation>
    <scope>NUCLEOTIDE SEQUENCE [LARGE SCALE GENOMIC DNA]</scope>
    <source>
        <strain evidence="2 3">AJA228-03</strain>
    </source>
</reference>
<proteinExistence type="predicted"/>
<feature type="region of interest" description="Disordered" evidence="1">
    <location>
        <begin position="11"/>
        <end position="36"/>
    </location>
</feature>
<dbReference type="InterPro" id="IPR023296">
    <property type="entry name" value="Glyco_hydro_beta-prop_sf"/>
</dbReference>
<dbReference type="PANTHER" id="PTHR35279:SF1">
    <property type="entry name" value="ARABINANASE_LEVANSUCRASE_INVERTASE"/>
    <property type="match status" value="1"/>
</dbReference>
<feature type="compositionally biased region" description="Acidic residues" evidence="1">
    <location>
        <begin position="358"/>
        <end position="368"/>
    </location>
</feature>
<keyword evidence="3" id="KW-1185">Reference proteome</keyword>
<accession>A0ABD3SBT0</accession>
<dbReference type="EMBL" id="JALLPB020000077">
    <property type="protein sequence ID" value="KAL3821989.1"/>
    <property type="molecule type" value="Genomic_DNA"/>
</dbReference>
<protein>
    <submittedName>
        <fullName evidence="2">Uncharacterized protein</fullName>
    </submittedName>
</protein>
<evidence type="ECO:0000256" key="1">
    <source>
        <dbReference type="SAM" id="MobiDB-lite"/>
    </source>
</evidence>
<sequence>MWYHGRDAILDSSTSSSSASSSPSPPLPPLSTGRIGRATSRNGLLWRRDDEGSVDSDRIGTSLGLNVDSWYGFDTSHIGLGQVLLPMTTPSIRSEGGVYVMYYMGGNHELTDLVSYLPRDSDDGGDEDGGGREGLIPPNAKLRGMKLRIGAAISQDGITWGRIEGDDPTGACMVPYDASDINNVDVSIAKDDRTGRYYDVDEELYCGWPEVVVNPVGPNENTKKGSGASTDPNRNNFYMYYSTMLKESRAKTIACAVSNNGFAWSKMGAVEFVDGPTYSSSLDGGGCARCNVVRRSSLNEDGLWEQDATGKASWMMFYEGVSIEDGRHRILAAESDDLRVWTKLGLALDVGGAGEGGGNDDNDGDDEAWDSRGVGSPHVIRLDDGFFRMYYTGEGSDGRTAIGVARSVDMIVWERERVVELSSLLNR</sequence>
<feature type="compositionally biased region" description="Low complexity" evidence="1">
    <location>
        <begin position="12"/>
        <end position="22"/>
    </location>
</feature>
<comment type="caution">
    <text evidence="2">The sequence shown here is derived from an EMBL/GenBank/DDBJ whole genome shotgun (WGS) entry which is preliminary data.</text>
</comment>
<organism evidence="2 3">
    <name type="scientific">Cyclostephanos tholiformis</name>
    <dbReference type="NCBI Taxonomy" id="382380"/>
    <lineage>
        <taxon>Eukaryota</taxon>
        <taxon>Sar</taxon>
        <taxon>Stramenopiles</taxon>
        <taxon>Ochrophyta</taxon>
        <taxon>Bacillariophyta</taxon>
        <taxon>Coscinodiscophyceae</taxon>
        <taxon>Thalassiosirophycidae</taxon>
        <taxon>Stephanodiscales</taxon>
        <taxon>Stephanodiscaceae</taxon>
        <taxon>Cyclostephanos</taxon>
    </lineage>
</organism>
<dbReference type="SUPFAM" id="SSF75005">
    <property type="entry name" value="Arabinanase/levansucrase/invertase"/>
    <property type="match status" value="3"/>
</dbReference>